<evidence type="ECO:0000256" key="1">
    <source>
        <dbReference type="ARBA" id="ARBA00010617"/>
    </source>
</evidence>
<keyword evidence="5 7" id="KW-0408">Iron</keyword>
<keyword evidence="3 7" id="KW-0479">Metal-binding</keyword>
<dbReference type="PRINTS" id="PR00359">
    <property type="entry name" value="BP450"/>
</dbReference>
<reference evidence="8 9" key="1">
    <citation type="submission" date="2016-12" db="EMBL/GenBank/DDBJ databases">
        <title>The draft genome sequence of Actinophytocola xinjiangensis.</title>
        <authorList>
            <person name="Wang W."/>
            <person name="Yuan L."/>
        </authorList>
    </citation>
    <scope>NUCLEOTIDE SEQUENCE [LARGE SCALE GENOMIC DNA]</scope>
    <source>
        <strain evidence="8 9">CGMCC 4.4663</strain>
    </source>
</reference>
<evidence type="ECO:0000256" key="2">
    <source>
        <dbReference type="ARBA" id="ARBA00022617"/>
    </source>
</evidence>
<proteinExistence type="inferred from homology"/>
<dbReference type="GO" id="GO:0005506">
    <property type="term" value="F:iron ion binding"/>
    <property type="evidence" value="ECO:0007669"/>
    <property type="project" value="InterPro"/>
</dbReference>
<dbReference type="GO" id="GO:0016705">
    <property type="term" value="F:oxidoreductase activity, acting on paired donors, with incorporation or reduction of molecular oxygen"/>
    <property type="evidence" value="ECO:0007669"/>
    <property type="project" value="InterPro"/>
</dbReference>
<dbReference type="InterPro" id="IPR017972">
    <property type="entry name" value="Cyt_P450_CS"/>
</dbReference>
<dbReference type="OrthoDB" id="4133219at2"/>
<dbReference type="Pfam" id="PF00067">
    <property type="entry name" value="p450"/>
    <property type="match status" value="1"/>
</dbReference>
<keyword evidence="6 7" id="KW-0503">Monooxygenase</keyword>
<dbReference type="PANTHER" id="PTHR46696:SF1">
    <property type="entry name" value="CYTOCHROME P450 YJIB-RELATED"/>
    <property type="match status" value="1"/>
</dbReference>
<comment type="caution">
    <text evidence="8">The sequence shown here is derived from an EMBL/GenBank/DDBJ whole genome shotgun (WGS) entry which is preliminary data.</text>
</comment>
<evidence type="ECO:0000256" key="5">
    <source>
        <dbReference type="ARBA" id="ARBA00023004"/>
    </source>
</evidence>
<name>A0A7Z0WEN4_9PSEU</name>
<evidence type="ECO:0000256" key="4">
    <source>
        <dbReference type="ARBA" id="ARBA00023002"/>
    </source>
</evidence>
<evidence type="ECO:0000256" key="3">
    <source>
        <dbReference type="ARBA" id="ARBA00022723"/>
    </source>
</evidence>
<dbReference type="RefSeq" id="WP_075137454.1">
    <property type="nucleotide sequence ID" value="NZ_MSIF01000027.1"/>
</dbReference>
<evidence type="ECO:0000256" key="6">
    <source>
        <dbReference type="ARBA" id="ARBA00023033"/>
    </source>
</evidence>
<dbReference type="CDD" id="cd11029">
    <property type="entry name" value="CYP107-like"/>
    <property type="match status" value="1"/>
</dbReference>
<dbReference type="InterPro" id="IPR002397">
    <property type="entry name" value="Cyt_P450_B"/>
</dbReference>
<keyword evidence="2 7" id="KW-0349">Heme</keyword>
<comment type="similarity">
    <text evidence="1 7">Belongs to the cytochrome P450 family.</text>
</comment>
<dbReference type="EMBL" id="MSIF01000027">
    <property type="protein sequence ID" value="OLF05586.1"/>
    <property type="molecule type" value="Genomic_DNA"/>
</dbReference>
<dbReference type="InterPro" id="IPR001128">
    <property type="entry name" value="Cyt_P450"/>
</dbReference>
<dbReference type="FunFam" id="1.10.630.10:FF:000018">
    <property type="entry name" value="Cytochrome P450 monooxygenase"/>
    <property type="match status" value="1"/>
</dbReference>
<accession>A0A7Z0WEN4</accession>
<protein>
    <submittedName>
        <fullName evidence="8">Cytochrome</fullName>
    </submittedName>
</protein>
<dbReference type="PANTHER" id="PTHR46696">
    <property type="entry name" value="P450, PUTATIVE (EUROFUNG)-RELATED"/>
    <property type="match status" value="1"/>
</dbReference>
<dbReference type="InterPro" id="IPR036396">
    <property type="entry name" value="Cyt_P450_sf"/>
</dbReference>
<evidence type="ECO:0000256" key="7">
    <source>
        <dbReference type="RuleBase" id="RU000461"/>
    </source>
</evidence>
<evidence type="ECO:0000313" key="9">
    <source>
        <dbReference type="Proteomes" id="UP000185696"/>
    </source>
</evidence>
<dbReference type="PROSITE" id="PS00086">
    <property type="entry name" value="CYTOCHROME_P450"/>
    <property type="match status" value="1"/>
</dbReference>
<dbReference type="Proteomes" id="UP000185696">
    <property type="component" value="Unassembled WGS sequence"/>
</dbReference>
<gene>
    <name evidence="8" type="ORF">BLA60_35505</name>
</gene>
<sequence length="393" mass="42108">MFRPSGGRVHEIDLADPEVLADPFTAYGRAREAGPVARLPMPGIGTVWVLTRHEDARAMLGDPRFALTSASFLRPDVPEHCLRYMRSMAEMNGAEHKRLRRTVSPAFSVRHARSLAPVIERIVGRLLDALPDGDPVDLVPHLTRPLPIEVICELVGIPEADRPRWHEYGASVASGAGPAFAEAVPRFIADAIAAVERARADPGDDVLGTLVGTEDLAETDLVMLVWNLMLAGQTPTNLIANAVGHLLTDPDALAALRADPGLLPGAVEELIRWCGPTLLTIPRYATEDLDLHGTPVAKGEAVCVSVAAAHRDPRAYADPDRFDPRRPAGPPGHLGFGHGPHFCLGAALARTQTEVAIGALLDRFPRLALAGDLAALRAPDPGTWRLSALPVSR</sequence>
<evidence type="ECO:0000313" key="8">
    <source>
        <dbReference type="EMBL" id="OLF05586.1"/>
    </source>
</evidence>
<keyword evidence="9" id="KW-1185">Reference proteome</keyword>
<dbReference type="AlphaFoldDB" id="A0A7Z0WEN4"/>
<keyword evidence="4 7" id="KW-0560">Oxidoreductase</keyword>
<organism evidence="8 9">
    <name type="scientific">Actinophytocola xinjiangensis</name>
    <dbReference type="NCBI Taxonomy" id="485602"/>
    <lineage>
        <taxon>Bacteria</taxon>
        <taxon>Bacillati</taxon>
        <taxon>Actinomycetota</taxon>
        <taxon>Actinomycetes</taxon>
        <taxon>Pseudonocardiales</taxon>
        <taxon>Pseudonocardiaceae</taxon>
    </lineage>
</organism>
<dbReference type="GO" id="GO:0004497">
    <property type="term" value="F:monooxygenase activity"/>
    <property type="evidence" value="ECO:0007669"/>
    <property type="project" value="UniProtKB-KW"/>
</dbReference>
<dbReference type="SUPFAM" id="SSF48264">
    <property type="entry name" value="Cytochrome P450"/>
    <property type="match status" value="1"/>
</dbReference>
<dbReference type="GO" id="GO:0020037">
    <property type="term" value="F:heme binding"/>
    <property type="evidence" value="ECO:0007669"/>
    <property type="project" value="InterPro"/>
</dbReference>
<dbReference type="Gene3D" id="1.10.630.10">
    <property type="entry name" value="Cytochrome P450"/>
    <property type="match status" value="1"/>
</dbReference>